<dbReference type="AlphaFoldDB" id="A0A0R3TXF6"/>
<dbReference type="WBParaSite" id="HNAJ_0001255101-mRNA-1">
    <property type="protein sequence ID" value="HNAJ_0001255101-mRNA-1"/>
    <property type="gene ID" value="HNAJ_0001255101"/>
</dbReference>
<proteinExistence type="predicted"/>
<protein>
    <submittedName>
        <fullName evidence="1">Uncharacterized protein</fullName>
    </submittedName>
</protein>
<name>A0A0R3TXF6_RODNA</name>
<sequence>MGSGKIPPISRLRWRRVNCGCPNYHALTPFPFTPQAEKPPRHLFIQQGSLHPRAECGWRRRTHEYSRGLRGGWWVVGACWCGLRRAMRSWSEKGVSCCFGSPQGHRKVNSLKIYVPAHGQLVLCVHPTSKPTHRASARQRGKRAIPFR</sequence>
<evidence type="ECO:0000313" key="1">
    <source>
        <dbReference type="WBParaSite" id="HNAJ_0001255101-mRNA-1"/>
    </source>
</evidence>
<accession>A0A0R3TXF6</accession>
<organism evidence="1">
    <name type="scientific">Rodentolepis nana</name>
    <name type="common">Dwarf tapeworm</name>
    <name type="synonym">Hymenolepis nana</name>
    <dbReference type="NCBI Taxonomy" id="102285"/>
    <lineage>
        <taxon>Eukaryota</taxon>
        <taxon>Metazoa</taxon>
        <taxon>Spiralia</taxon>
        <taxon>Lophotrochozoa</taxon>
        <taxon>Platyhelminthes</taxon>
        <taxon>Cestoda</taxon>
        <taxon>Eucestoda</taxon>
        <taxon>Cyclophyllidea</taxon>
        <taxon>Hymenolepididae</taxon>
        <taxon>Rodentolepis</taxon>
    </lineage>
</organism>
<reference evidence="1" key="1">
    <citation type="submission" date="2017-02" db="UniProtKB">
        <authorList>
            <consortium name="WormBaseParasite"/>
        </authorList>
    </citation>
    <scope>IDENTIFICATION</scope>
</reference>